<keyword evidence="2" id="KW-1185">Reference proteome</keyword>
<comment type="caution">
    <text evidence="1">The sequence shown here is derived from an EMBL/GenBank/DDBJ whole genome shotgun (WGS) entry which is preliminary data.</text>
</comment>
<protein>
    <submittedName>
        <fullName evidence="1">Uncharacterized protein</fullName>
    </submittedName>
</protein>
<name>A0A4Y2TTP4_ARAVE</name>
<proteinExistence type="predicted"/>
<dbReference type="EMBL" id="BGPR01030467">
    <property type="protein sequence ID" value="GBO03014.1"/>
    <property type="molecule type" value="Genomic_DNA"/>
</dbReference>
<sequence>MEPTLWLVRLSRQLKESKDFHPRRDGLLFFSASTLPTSNLIILRTHVDPTLWLARLADSKESCKDFHPRRDGLLFFSASTLPTSNLSSSTRTWNRHCG</sequence>
<evidence type="ECO:0000313" key="2">
    <source>
        <dbReference type="Proteomes" id="UP000499080"/>
    </source>
</evidence>
<dbReference type="Proteomes" id="UP000499080">
    <property type="component" value="Unassembled WGS sequence"/>
</dbReference>
<reference evidence="1 2" key="1">
    <citation type="journal article" date="2019" name="Sci. Rep.">
        <title>Orb-weaving spider Araneus ventricosus genome elucidates the spidroin gene catalogue.</title>
        <authorList>
            <person name="Kono N."/>
            <person name="Nakamura H."/>
            <person name="Ohtoshi R."/>
            <person name="Moran D.A.P."/>
            <person name="Shinohara A."/>
            <person name="Yoshida Y."/>
            <person name="Fujiwara M."/>
            <person name="Mori M."/>
            <person name="Tomita M."/>
            <person name="Arakawa K."/>
        </authorList>
    </citation>
    <scope>NUCLEOTIDE SEQUENCE [LARGE SCALE GENOMIC DNA]</scope>
</reference>
<evidence type="ECO:0000313" key="1">
    <source>
        <dbReference type="EMBL" id="GBO03014.1"/>
    </source>
</evidence>
<dbReference type="AlphaFoldDB" id="A0A4Y2TTP4"/>
<organism evidence="1 2">
    <name type="scientific">Araneus ventricosus</name>
    <name type="common">Orbweaver spider</name>
    <name type="synonym">Epeira ventricosa</name>
    <dbReference type="NCBI Taxonomy" id="182803"/>
    <lineage>
        <taxon>Eukaryota</taxon>
        <taxon>Metazoa</taxon>
        <taxon>Ecdysozoa</taxon>
        <taxon>Arthropoda</taxon>
        <taxon>Chelicerata</taxon>
        <taxon>Arachnida</taxon>
        <taxon>Araneae</taxon>
        <taxon>Araneomorphae</taxon>
        <taxon>Entelegynae</taxon>
        <taxon>Araneoidea</taxon>
        <taxon>Araneidae</taxon>
        <taxon>Araneus</taxon>
    </lineage>
</organism>
<gene>
    <name evidence="1" type="ORF">AVEN_251954_1</name>
</gene>
<accession>A0A4Y2TTP4</accession>